<dbReference type="AlphaFoldDB" id="A0A226C1N0"/>
<dbReference type="GO" id="GO:0016747">
    <property type="term" value="F:acyltransferase activity, transferring groups other than amino-acyl groups"/>
    <property type="evidence" value="ECO:0007669"/>
    <property type="project" value="InterPro"/>
</dbReference>
<dbReference type="PANTHER" id="PTHR43617">
    <property type="entry name" value="L-AMINO ACID N-ACETYLTRANSFERASE"/>
    <property type="match status" value="1"/>
</dbReference>
<dbReference type="SUPFAM" id="SSF55729">
    <property type="entry name" value="Acyl-CoA N-acyltransferases (Nat)"/>
    <property type="match status" value="1"/>
</dbReference>
<dbReference type="OrthoDB" id="9776689at2"/>
<dbReference type="RefSeq" id="WP_089022376.1">
    <property type="nucleotide sequence ID" value="NZ_NIQC01000001.1"/>
</dbReference>
<dbReference type="Gene3D" id="3.40.630.30">
    <property type="match status" value="1"/>
</dbReference>
<dbReference type="Pfam" id="PF00583">
    <property type="entry name" value="Acetyltransf_1"/>
    <property type="match status" value="1"/>
</dbReference>
<dbReference type="EMBL" id="NIQC01000001">
    <property type="protein sequence ID" value="OWZ84952.1"/>
    <property type="molecule type" value="Genomic_DNA"/>
</dbReference>
<organism evidence="2 3">
    <name type="scientific">Natranaerobius trueperi</name>
    <dbReference type="NCBI Taxonomy" id="759412"/>
    <lineage>
        <taxon>Bacteria</taxon>
        <taxon>Bacillati</taxon>
        <taxon>Bacillota</taxon>
        <taxon>Clostridia</taxon>
        <taxon>Natranaerobiales</taxon>
        <taxon>Natranaerobiaceae</taxon>
        <taxon>Natranaerobius</taxon>
    </lineage>
</organism>
<dbReference type="CDD" id="cd04301">
    <property type="entry name" value="NAT_SF"/>
    <property type="match status" value="1"/>
</dbReference>
<dbReference type="PANTHER" id="PTHR43617:SF38">
    <property type="entry name" value="N-ACETYLTRANSFERASE DOMAIN-CONTAINING PROTEIN"/>
    <property type="match status" value="1"/>
</dbReference>
<comment type="caution">
    <text evidence="2">The sequence shown here is derived from an EMBL/GenBank/DDBJ whole genome shotgun (WGS) entry which is preliminary data.</text>
</comment>
<proteinExistence type="predicted"/>
<feature type="domain" description="N-acetyltransferase" evidence="1">
    <location>
        <begin position="3"/>
        <end position="157"/>
    </location>
</feature>
<dbReference type="Proteomes" id="UP000214588">
    <property type="component" value="Unassembled WGS sequence"/>
</dbReference>
<protein>
    <recommendedName>
        <fullName evidence="1">N-acetyltransferase domain-containing protein</fullName>
    </recommendedName>
</protein>
<keyword evidence="3" id="KW-1185">Reference proteome</keyword>
<dbReference type="InterPro" id="IPR050276">
    <property type="entry name" value="MshD_Acetyltransferase"/>
</dbReference>
<name>A0A226C1N0_9FIRM</name>
<dbReference type="InterPro" id="IPR000182">
    <property type="entry name" value="GNAT_dom"/>
</dbReference>
<evidence type="ECO:0000259" key="1">
    <source>
        <dbReference type="PROSITE" id="PS51186"/>
    </source>
</evidence>
<reference evidence="2 3" key="1">
    <citation type="submission" date="2017-06" db="EMBL/GenBank/DDBJ databases">
        <title>Draft Genome Sequence of Natranaerobius trueperi halophilic, alkalithermophilic bacteria from soda lakes.</title>
        <authorList>
            <person name="Zhao B."/>
        </authorList>
    </citation>
    <scope>NUCLEOTIDE SEQUENCE [LARGE SCALE GENOMIC DNA]</scope>
    <source>
        <strain evidence="2 3">DSM 18760</strain>
    </source>
</reference>
<dbReference type="InterPro" id="IPR016181">
    <property type="entry name" value="Acyl_CoA_acyltransferase"/>
</dbReference>
<gene>
    <name evidence="2" type="ORF">CDO51_00670</name>
</gene>
<sequence>MNIKIVDYHPRYLKSIKELFQKSDLYWPGSLFQGITLSTKNIIEYIGSQDIKFLLLAVNPTKNKVLGYLEYTTHPEKYHTGYISLLNVHPEYLRQGIGKQLLEKAISKTVKLGYSRLDLHSCSGNFRAIPLYKKLGFAWINEGKSTKLENYMPLILNFPPFKQLFFEKKWQDMLLPRSELEEDHHPTVNNDILTYKFRDNRSQFEVLLDRKAKGISGFKTKNFNCKVDIDLLENNTKQFSANLTINKSNVNISESEILTSTSVKESKYTHLFTPRKHIVKNKVNNHDIKELNTDFLIEKPDTNTTQCQDINITQTTKIKIDNGAPFNLTTHKTLKAPLEINLTPNPILNLQPNKQTISYLEIKNNHSYIREIHLQIQSSKDIDLYLKNNRHYITKKSDNTISITLLTKNKSTISLPLIISGKDPGLKELTVTASTTPRLLGVWSNCKFNRTFTLPVFNDNSTVVNYTTSSSFRLETSKLLLEVDKTTGGYTLYDKELVQLKENTQDGILLQGSPVKMGPPFWPHEFDKLTPQGYIDSDTITLIFDSKNSPGVQVATHLKLLATGELVKWASCTNHTQNNQSFDLQIKTKVPKHPNMKIIAPLTDGPLIEDYLPGSFPVPKLDFPDAKNKFRDNYYIISCQEKEIICEFPKDTHFSLGDNYLPIIKDRITLKPGQKRISQSLTYHVKSKKRNQLVNGSLHRSGEIRLTPEVKTVITSPRSLQCYLKLRRQKPFTGIYHIFNDDNELIKTKKLSISHTEKPIEKITIPAEKQFSACAKSYTIQLVGDRKQSFLFPVIRLGNNKYNVSIEQKNDKVHINNGTISYNIAPNFAGSIIKLQDKDKNLLYSTYPDKKSFSWFRPFLGGITPFIHTINEDLSQKQLLNVTPTTNQATINLLQRTFQGSTFDYYLSDSKLILSVQYYTLPKSNLLYCLLKVTNLNSKVEEINFGTMVSLNINNEQGEFHPLDKDPFIFPRTYPKTYLTKDFCSIKTPNKALALLAFGHKITLIDSASDGNVISVNNTKVIEPNTTKSLQLLLAFTNTIQEANIYKHLLWKMF</sequence>
<evidence type="ECO:0000313" key="3">
    <source>
        <dbReference type="Proteomes" id="UP000214588"/>
    </source>
</evidence>
<accession>A0A226C1N0</accession>
<evidence type="ECO:0000313" key="2">
    <source>
        <dbReference type="EMBL" id="OWZ84952.1"/>
    </source>
</evidence>
<dbReference type="PROSITE" id="PS51186">
    <property type="entry name" value="GNAT"/>
    <property type="match status" value="1"/>
</dbReference>